<dbReference type="PANTHER" id="PTHR30367">
    <property type="entry name" value="P-HYDROXYBENZOIC ACID EFFLUX PUMP SUBUNIT AAEA-RELATED"/>
    <property type="match status" value="1"/>
</dbReference>
<dbReference type="Gene3D" id="2.40.30.170">
    <property type="match status" value="1"/>
</dbReference>
<proteinExistence type="inferred from homology"/>
<comment type="similarity">
    <text evidence="2">Belongs to the membrane fusion protein (MFP) (TC 8.A.1) family.</text>
</comment>
<feature type="transmembrane region" description="Helical" evidence="4">
    <location>
        <begin position="12"/>
        <end position="33"/>
    </location>
</feature>
<dbReference type="Pfam" id="PF25876">
    <property type="entry name" value="HH_MFP_RND"/>
    <property type="match status" value="1"/>
</dbReference>
<dbReference type="EMBL" id="UGMD01000002">
    <property type="protein sequence ID" value="STU76220.1"/>
    <property type="molecule type" value="Genomic_DNA"/>
</dbReference>
<organism evidence="7 8">
    <name type="scientific">Klebsiella pneumoniae</name>
    <dbReference type="NCBI Taxonomy" id="573"/>
    <lineage>
        <taxon>Bacteria</taxon>
        <taxon>Pseudomonadati</taxon>
        <taxon>Pseudomonadota</taxon>
        <taxon>Gammaproteobacteria</taxon>
        <taxon>Enterobacterales</taxon>
        <taxon>Enterobacteriaceae</taxon>
        <taxon>Klebsiella/Raoultella group</taxon>
        <taxon>Klebsiella</taxon>
        <taxon>Klebsiella pneumoniae complex</taxon>
    </lineage>
</organism>
<evidence type="ECO:0000256" key="3">
    <source>
        <dbReference type="SAM" id="Coils"/>
    </source>
</evidence>
<dbReference type="PANTHER" id="PTHR30367:SF6">
    <property type="entry name" value="SECRETION PROTEIN-RELATED"/>
    <property type="match status" value="1"/>
</dbReference>
<keyword evidence="4" id="KW-1133">Transmembrane helix</keyword>
<dbReference type="SUPFAM" id="SSF111369">
    <property type="entry name" value="HlyD-like secretion proteins"/>
    <property type="match status" value="1"/>
</dbReference>
<evidence type="ECO:0000259" key="5">
    <source>
        <dbReference type="Pfam" id="PF25876"/>
    </source>
</evidence>
<name>A0A377ZLY3_KLEPN</name>
<keyword evidence="4" id="KW-0812">Transmembrane</keyword>
<evidence type="ECO:0000256" key="4">
    <source>
        <dbReference type="SAM" id="Phobius"/>
    </source>
</evidence>
<accession>A0A377ZLY3</accession>
<keyword evidence="3" id="KW-0175">Coiled coil</keyword>
<reference evidence="7 8" key="1">
    <citation type="submission" date="2018-06" db="EMBL/GenBank/DDBJ databases">
        <authorList>
            <consortium name="Pathogen Informatics"/>
            <person name="Doyle S."/>
        </authorList>
    </citation>
    <scope>NUCLEOTIDE SEQUENCE [LARGE SCALE GENOMIC DNA]</scope>
    <source>
        <strain evidence="7 8">NCTC204</strain>
    </source>
</reference>
<sequence>MMTPEQKFARWVRVSIAAFLGIFAWFIVADIWIPLTPDSTVMRVVTPVSSRVSGYVSHVYVHNNSQVKKGDLLYELDPTPFINKVEAAQIALEQAKLSNQQLDAQIAAARANLRTAQYTARNDKVTLDRYQRLSTMQNVSQSDLDKVRTTWQTSEQSVSALNAQIQNLLIQRGERDDKRNVTLQKYRNALEEAQLNLAWTKVRAETDGMVSNLQLNPGIYATAATAVLALVNNNTDIVADFREKSLRHTAVNTDAAVVFDALPGQVFPAHVTSSDAGILAGQEAVNGQLSQPEQSTRWVRDAQRMRIHVALDQPLDKPLPTGARATVQLYNSEGPFAPHLRRPADPPGELVALCLLIPWRTSLRRTAISSTRRMIFARRCVSPWPGPLRSASPPSTTCSTAYFSSFIR</sequence>
<comment type="subcellular location">
    <subcellularLocation>
        <location evidence="1">Membrane</location>
        <topology evidence="1">Single-pass membrane protein</topology>
    </subcellularLocation>
</comment>
<evidence type="ECO:0000256" key="2">
    <source>
        <dbReference type="ARBA" id="ARBA00009477"/>
    </source>
</evidence>
<gene>
    <name evidence="7" type="primary">yibH_2</name>
    <name evidence="7" type="ORF">NCTC204_01053</name>
</gene>
<dbReference type="InterPro" id="IPR058625">
    <property type="entry name" value="MdtA-like_BSH"/>
</dbReference>
<evidence type="ECO:0000313" key="7">
    <source>
        <dbReference type="EMBL" id="STU76220.1"/>
    </source>
</evidence>
<feature type="coiled-coil region" evidence="3">
    <location>
        <begin position="85"/>
        <end position="119"/>
    </location>
</feature>
<feature type="domain" description="Multidrug resistance protein MdtA-like barrel-sandwich hybrid" evidence="6">
    <location>
        <begin position="48"/>
        <end position="230"/>
    </location>
</feature>
<dbReference type="Gene3D" id="2.40.50.100">
    <property type="match status" value="1"/>
</dbReference>
<dbReference type="InterPro" id="IPR050393">
    <property type="entry name" value="MFP_Efflux_Pump"/>
</dbReference>
<dbReference type="InterPro" id="IPR058624">
    <property type="entry name" value="MdtA-like_HH"/>
</dbReference>
<feature type="domain" description="Multidrug resistance protein MdtA-like alpha-helical hairpin" evidence="5">
    <location>
        <begin position="107"/>
        <end position="166"/>
    </location>
</feature>
<protein>
    <submittedName>
        <fullName evidence="7">Secretion protein</fullName>
    </submittedName>
</protein>
<evidence type="ECO:0000259" key="6">
    <source>
        <dbReference type="Pfam" id="PF25917"/>
    </source>
</evidence>
<dbReference type="Pfam" id="PF25917">
    <property type="entry name" value="BSH_RND"/>
    <property type="match status" value="1"/>
</dbReference>
<evidence type="ECO:0000256" key="1">
    <source>
        <dbReference type="ARBA" id="ARBA00004167"/>
    </source>
</evidence>
<dbReference type="AlphaFoldDB" id="A0A377ZLY3"/>
<keyword evidence="4" id="KW-0472">Membrane</keyword>
<dbReference type="Proteomes" id="UP000255192">
    <property type="component" value="Unassembled WGS sequence"/>
</dbReference>
<evidence type="ECO:0000313" key="8">
    <source>
        <dbReference type="Proteomes" id="UP000255192"/>
    </source>
</evidence>